<evidence type="ECO:0000256" key="1">
    <source>
        <dbReference type="ARBA" id="ARBA00004114"/>
    </source>
</evidence>
<sequence>MAKVPKRFALDFDPPTVVLEYEKNGSLFHYKMKLKNLTPDTDTRNVAQKLIDRHLQFCKDRINTSQVERLVRKLVYALEEDPPSGGGGGGIALDGDLNKVSEAELAQAKAMMSETFDKNFVGREDPSYIHDKRVDFGPPQEENDWDDDF</sequence>
<evidence type="ECO:0000256" key="10">
    <source>
        <dbReference type="ARBA" id="ARBA00023273"/>
    </source>
</evidence>
<keyword evidence="8" id="KW-0969">Cilium</keyword>
<keyword evidence="10" id="KW-0966">Cell projection</keyword>
<evidence type="ECO:0000313" key="12">
    <source>
        <dbReference type="EMBL" id="CAE0637594.1"/>
    </source>
</evidence>
<dbReference type="GO" id="GO:0005814">
    <property type="term" value="C:centriole"/>
    <property type="evidence" value="ECO:0007669"/>
    <property type="project" value="UniProtKB-SubCell"/>
</dbReference>
<comment type="subcellular location">
    <subcellularLocation>
        <location evidence="2">Cytoplasm</location>
        <location evidence="2">Cytoskeleton</location>
        <location evidence="2">Cilium basal body</location>
    </subcellularLocation>
    <subcellularLocation>
        <location evidence="1">Cytoplasm</location>
        <location evidence="1">Cytoskeleton</location>
        <location evidence="1">Microtubule organizing center</location>
        <location evidence="1">Centrosome</location>
        <location evidence="1">Centriole</location>
    </subcellularLocation>
    <subcellularLocation>
        <location evidence="3">Cytoplasm</location>
        <location evidence="3">Cytoskeleton</location>
        <location evidence="3">Spindle</location>
    </subcellularLocation>
</comment>
<evidence type="ECO:0000256" key="5">
    <source>
        <dbReference type="ARBA" id="ARBA00022015"/>
    </source>
</evidence>
<proteinExistence type="inferred from homology"/>
<protein>
    <recommendedName>
        <fullName evidence="5">Centrosomal protein of 19 kDa</fullName>
    </recommendedName>
</protein>
<dbReference type="InterPro" id="IPR029412">
    <property type="entry name" value="CEP19"/>
</dbReference>
<evidence type="ECO:0000256" key="8">
    <source>
        <dbReference type="ARBA" id="ARBA00023069"/>
    </source>
</evidence>
<keyword evidence="9" id="KW-0206">Cytoskeleton</keyword>
<comment type="similarity">
    <text evidence="4">Belongs to the CEP19 family.</text>
</comment>
<evidence type="ECO:0000256" key="3">
    <source>
        <dbReference type="ARBA" id="ARBA00004186"/>
    </source>
</evidence>
<evidence type="ECO:0000256" key="7">
    <source>
        <dbReference type="ARBA" id="ARBA00022794"/>
    </source>
</evidence>
<dbReference type="GO" id="GO:0000922">
    <property type="term" value="C:spindle pole"/>
    <property type="evidence" value="ECO:0007669"/>
    <property type="project" value="TreeGrafter"/>
</dbReference>
<feature type="region of interest" description="Disordered" evidence="11">
    <location>
        <begin position="129"/>
        <end position="149"/>
    </location>
</feature>
<dbReference type="EMBL" id="HBIU01035576">
    <property type="protein sequence ID" value="CAE0637594.1"/>
    <property type="molecule type" value="Transcribed_RNA"/>
</dbReference>
<evidence type="ECO:0000256" key="2">
    <source>
        <dbReference type="ARBA" id="ARBA00004120"/>
    </source>
</evidence>
<keyword evidence="6" id="KW-0963">Cytoplasm</keyword>
<dbReference type="PANTHER" id="PTHR31539:SF1">
    <property type="entry name" value="CENTROSOMAL PROTEIN OF 19 KDA"/>
    <property type="match status" value="1"/>
</dbReference>
<evidence type="ECO:0000256" key="6">
    <source>
        <dbReference type="ARBA" id="ARBA00022490"/>
    </source>
</evidence>
<reference evidence="12" key="1">
    <citation type="submission" date="2021-01" db="EMBL/GenBank/DDBJ databases">
        <authorList>
            <person name="Corre E."/>
            <person name="Pelletier E."/>
            <person name="Niang G."/>
            <person name="Scheremetjew M."/>
            <person name="Finn R."/>
            <person name="Kale V."/>
            <person name="Holt S."/>
            <person name="Cochrane G."/>
            <person name="Meng A."/>
            <person name="Brown T."/>
            <person name="Cohen L."/>
        </authorList>
    </citation>
    <scope>NUCLEOTIDE SEQUENCE</scope>
    <source>
        <strain evidence="12">CCMP3107</strain>
    </source>
</reference>
<accession>A0A6V1SL94</accession>
<evidence type="ECO:0000256" key="11">
    <source>
        <dbReference type="SAM" id="MobiDB-lite"/>
    </source>
</evidence>
<dbReference type="Pfam" id="PF14933">
    <property type="entry name" value="CEP19"/>
    <property type="match status" value="1"/>
</dbReference>
<organism evidence="12">
    <name type="scientific">Heterosigma akashiwo</name>
    <name type="common">Chromophytic alga</name>
    <name type="synonym">Heterosigma carterae</name>
    <dbReference type="NCBI Taxonomy" id="2829"/>
    <lineage>
        <taxon>Eukaryota</taxon>
        <taxon>Sar</taxon>
        <taxon>Stramenopiles</taxon>
        <taxon>Ochrophyta</taxon>
        <taxon>Raphidophyceae</taxon>
        <taxon>Chattonellales</taxon>
        <taxon>Chattonellaceae</taxon>
        <taxon>Heterosigma</taxon>
    </lineage>
</organism>
<dbReference type="GO" id="GO:0097712">
    <property type="term" value="P:vesicle targeting, trans-Golgi to periciliary membrane compartment"/>
    <property type="evidence" value="ECO:0007669"/>
    <property type="project" value="TreeGrafter"/>
</dbReference>
<dbReference type="PANTHER" id="PTHR31539">
    <property type="entry name" value="CENTROSOMAL PROTEIN OF 19K CEP19"/>
    <property type="match status" value="1"/>
</dbReference>
<dbReference type="GO" id="GO:0036064">
    <property type="term" value="C:ciliary basal body"/>
    <property type="evidence" value="ECO:0007669"/>
    <property type="project" value="TreeGrafter"/>
</dbReference>
<evidence type="ECO:0000256" key="9">
    <source>
        <dbReference type="ARBA" id="ARBA00023212"/>
    </source>
</evidence>
<dbReference type="AlphaFoldDB" id="A0A6V1SL94"/>
<dbReference type="GO" id="GO:0034454">
    <property type="term" value="P:microtubule anchoring at centrosome"/>
    <property type="evidence" value="ECO:0007669"/>
    <property type="project" value="TreeGrafter"/>
</dbReference>
<name>A0A6V1SL94_HETAK</name>
<keyword evidence="7" id="KW-0970">Cilium biogenesis/degradation</keyword>
<evidence type="ECO:0000256" key="4">
    <source>
        <dbReference type="ARBA" id="ARBA00009371"/>
    </source>
</evidence>
<gene>
    <name evidence="12" type="ORF">HAKA00212_LOCUS16371</name>
</gene>